<organism evidence="5">
    <name type="scientific">Xenopus tropicalis</name>
    <name type="common">Western clawed frog</name>
    <name type="synonym">Silurana tropicalis</name>
    <dbReference type="NCBI Taxonomy" id="8364"/>
    <lineage>
        <taxon>Eukaryota</taxon>
        <taxon>Metazoa</taxon>
        <taxon>Chordata</taxon>
        <taxon>Craniata</taxon>
        <taxon>Vertebrata</taxon>
        <taxon>Euteleostomi</taxon>
        <taxon>Amphibia</taxon>
        <taxon>Batrachia</taxon>
        <taxon>Anura</taxon>
        <taxon>Pipoidea</taxon>
        <taxon>Pipidae</taxon>
        <taxon>Xenopodinae</taxon>
        <taxon>Xenopus</taxon>
        <taxon>Silurana</taxon>
    </lineage>
</organism>
<evidence type="ECO:0000259" key="4">
    <source>
        <dbReference type="Pfam" id="PF13863"/>
    </source>
</evidence>
<dbReference type="PANTHER" id="PTHR21683">
    <property type="entry name" value="COILED-COIL DOMAIN-CONTAINING PROTEIN 42 LIKE-2-LIKE-RELATED"/>
    <property type="match status" value="1"/>
</dbReference>
<keyword evidence="7 8" id="KW-0966">Cell projection</keyword>
<dbReference type="InterPro" id="IPR051147">
    <property type="entry name" value="CFAP_domain-containing"/>
</dbReference>
<keyword evidence="1 2" id="KW-0175">Coiled coil</keyword>
<evidence type="ECO:0000256" key="3">
    <source>
        <dbReference type="SAM" id="MobiDB-lite"/>
    </source>
</evidence>
<feature type="region of interest" description="Disordered" evidence="3">
    <location>
        <begin position="284"/>
        <end position="381"/>
    </location>
</feature>
<feature type="compositionally biased region" description="Polar residues" evidence="3">
    <location>
        <begin position="326"/>
        <end position="335"/>
    </location>
</feature>
<feature type="compositionally biased region" description="Basic and acidic residues" evidence="3">
    <location>
        <begin position="549"/>
        <end position="574"/>
    </location>
</feature>
<dbReference type="GO" id="GO:0005856">
    <property type="term" value="C:cytoskeleton"/>
    <property type="evidence" value="ECO:0007669"/>
    <property type="project" value="UniProtKB-ARBA"/>
</dbReference>
<feature type="region of interest" description="Disordered" evidence="3">
    <location>
        <begin position="1"/>
        <end position="64"/>
    </location>
</feature>
<evidence type="ECO:0000256" key="2">
    <source>
        <dbReference type="SAM" id="Coils"/>
    </source>
</evidence>
<evidence type="ECO:0000313" key="6">
    <source>
        <dbReference type="Proteomes" id="UP000008143"/>
    </source>
</evidence>
<dbReference type="AlphaFoldDB" id="A0A7D9NL71"/>
<name>A0A7D9NL71_XENTR</name>
<feature type="domain" description="DUF4200" evidence="4">
    <location>
        <begin position="160"/>
        <end position="278"/>
    </location>
</feature>
<keyword evidence="6" id="KW-1185">Reference proteome</keyword>
<dbReference type="OMA" id="AWKLSMT"/>
<reference evidence="5" key="2">
    <citation type="submission" date="2011-06" db="UniProtKB">
        <authorList>
            <consortium name="Ensembl"/>
        </authorList>
    </citation>
    <scope>IDENTIFICATION</scope>
</reference>
<dbReference type="CTD" id="348807"/>
<dbReference type="Pfam" id="PF13863">
    <property type="entry name" value="DUF4200"/>
    <property type="match status" value="1"/>
</dbReference>
<evidence type="ECO:0000256" key="1">
    <source>
        <dbReference type="ARBA" id="ARBA00023054"/>
    </source>
</evidence>
<dbReference type="Xenbase" id="XB-GENE-991284">
    <property type="gene designation" value="cfap100"/>
</dbReference>
<keyword evidence="7 8" id="KW-0282">Flagellum</keyword>
<dbReference type="GeneID" id="100494556"/>
<accession>A0A7D9NL71</accession>
<dbReference type="Proteomes" id="UP000008143">
    <property type="component" value="Chromosome 4"/>
</dbReference>
<reference evidence="7 8" key="3">
    <citation type="submission" date="2025-04" db="UniProtKB">
        <authorList>
            <consortium name="RefSeq"/>
        </authorList>
    </citation>
    <scope>IDENTIFICATION</scope>
    <source>
        <strain evidence="7 8">Nigerian</strain>
        <tissue evidence="7 8">Liver and blood</tissue>
    </source>
</reference>
<protein>
    <submittedName>
        <fullName evidence="5">Cilia and flagella-associated protein 100</fullName>
    </submittedName>
    <submittedName>
        <fullName evidence="7 8">Cilia- and flagella-associated protein 100</fullName>
    </submittedName>
</protein>
<evidence type="ECO:0000313" key="5">
    <source>
        <dbReference type="Ensembl" id="ENSXETP00000025275"/>
    </source>
</evidence>
<dbReference type="Bgee" id="ENSXETG00000011548">
    <property type="expression patterns" value="Expressed in neurula embryo and 3 other cell types or tissues"/>
</dbReference>
<feature type="coiled-coil region" evidence="2">
    <location>
        <begin position="78"/>
        <end position="124"/>
    </location>
</feature>
<feature type="compositionally biased region" description="Low complexity" evidence="3">
    <location>
        <begin position="21"/>
        <end position="32"/>
    </location>
</feature>
<dbReference type="InterPro" id="IPR025252">
    <property type="entry name" value="DUF4200"/>
</dbReference>
<sequence>MSAMSLERSIGSQEASMSAVGSRGLRSSSHLSATRSVLNSAKTDVNVKSTGSAGVKKKSQVDQNPFKIPPDVDFFLLRDQEKLKKEKEKERNKNLKVHEKTTYTTRMNAKLAGLRKAIENEEAEESTDRDQKAMAVPENPSWKLAVTRDGLAQRESLHEYINKKREMFLLEYSLIVKRDEIQKLETMAAAEEMKLEKAEQYLEEDAVRFDEFLKQNDRNSVEALKLADKETKAKMEKVAQIKSQTALMMNTKSDISKCEEILREYLMYKEFLYKLSPKEWREERERKNLERKKPPATPLPVEKEKQAGSLSKVSMSPDMIKKAESRSSVQGMQSRDSTRDGRRLSRQSVKGPAAKKMSTPAQAEEEKDATDSLISSDSEEEAELYFNDPQQLLDIFSELEEQNLSLIQNSQETEESLEEIKQNIAITQDKMEKETRQLKDHIDHLKASIVKEEERAAELELKSRVFAFGQYKSEDQEKMLAALGEKVEEVYRACIGENRSNYNVLQMLMAIEHQLEELLDNIEMIPQKRLEIAEKAKEKERRLRLREEKIKQQKQHQEERLRKALERAQADPKKTTGRKLMSRSDPPAPKLRIDKDQDKIDKEKEEALLFFS</sequence>
<dbReference type="PANTHER" id="PTHR21683:SF17">
    <property type="entry name" value="CILIA AND FLAGELLA-ASSOCIATED PROTEIN 100"/>
    <property type="match status" value="1"/>
</dbReference>
<dbReference type="KEGG" id="xtr:100494556"/>
<dbReference type="RefSeq" id="XP_012817235.1">
    <property type="nucleotide sequence ID" value="XM_012961781.3"/>
</dbReference>
<feature type="compositionally biased region" description="Polar residues" evidence="3">
    <location>
        <begin position="33"/>
        <end position="52"/>
    </location>
</feature>
<gene>
    <name evidence="5 7 8 9 10" type="primary">cfap100</name>
</gene>
<feature type="region of interest" description="Disordered" evidence="3">
    <location>
        <begin position="549"/>
        <end position="598"/>
    </location>
</feature>
<dbReference type="OrthoDB" id="10264063at2759"/>
<evidence type="ECO:0000313" key="10">
    <source>
        <dbReference type="Xenbase" id="XB-GENE-991284"/>
    </source>
</evidence>
<evidence type="ECO:0000313" key="9">
    <source>
        <dbReference type="RefSeq" id="XP_012817235.1"/>
    </source>
</evidence>
<proteinExistence type="predicted"/>
<evidence type="ECO:0000313" key="7">
    <source>
        <dbReference type="RefSeq" id="XP_012817233.1"/>
    </source>
</evidence>
<keyword evidence="7 8" id="KW-0969">Cilium</keyword>
<dbReference type="Ensembl" id="ENSXETT00000025275">
    <property type="protein sequence ID" value="ENSXETP00000025275"/>
    <property type="gene ID" value="ENSXETG00000011548"/>
</dbReference>
<dbReference type="RefSeq" id="XP_012817233.1">
    <property type="nucleotide sequence ID" value="XM_012961779.3"/>
</dbReference>
<evidence type="ECO:0000313" key="8">
    <source>
        <dbReference type="RefSeq" id="XP_012817234.1"/>
    </source>
</evidence>
<dbReference type="AGR" id="Xenbase:XB-GENE-991284"/>
<reference evidence="5" key="1">
    <citation type="journal article" date="2010" name="Science">
        <title>The genome of the Western clawed frog Xenopus tropicalis.</title>
        <authorList>
            <person name="Hellsten U."/>
            <person name="Harland R.M."/>
            <person name="Gilchrist M.J."/>
            <person name="Hendrix D."/>
            <person name="Jurka J."/>
            <person name="Kapitonov V."/>
            <person name="Ovcharenko I."/>
            <person name="Putnam N.H."/>
            <person name="Shu S."/>
            <person name="Taher L."/>
            <person name="Blitz I.L."/>
            <person name="Blumberg B."/>
            <person name="Dichmann D.S."/>
            <person name="Dubchak I."/>
            <person name="Amaya E."/>
            <person name="Detter J.C."/>
            <person name="Fletcher R."/>
            <person name="Gerhard D.S."/>
            <person name="Goodstein D."/>
            <person name="Graves T."/>
            <person name="Grigoriev I.V."/>
            <person name="Grimwood J."/>
            <person name="Kawashima T."/>
            <person name="Lindquist E."/>
            <person name="Lucas S.M."/>
            <person name="Mead P.E."/>
            <person name="Mitros T."/>
            <person name="Ogino H."/>
            <person name="Ohta Y."/>
            <person name="Poliakov A.V."/>
            <person name="Pollet N."/>
            <person name="Robert J."/>
            <person name="Salamov A."/>
            <person name="Sater A.K."/>
            <person name="Schmutz J."/>
            <person name="Terry A."/>
            <person name="Vize P.D."/>
            <person name="Warren W.C."/>
            <person name="Wells D."/>
            <person name="Wills A."/>
            <person name="Wilson R.K."/>
            <person name="Zimmerman L.B."/>
            <person name="Zorn A.M."/>
            <person name="Grainger R."/>
            <person name="Grammer T."/>
            <person name="Khokha M.K."/>
            <person name="Richardson P.M."/>
            <person name="Rokhsar D.S."/>
        </authorList>
    </citation>
    <scope>NUCLEOTIDE SEQUENCE [LARGE SCALE GENOMIC DNA]</scope>
    <source>
        <strain evidence="5">Nigerian</strain>
    </source>
</reference>
<feature type="compositionally biased region" description="Basic and acidic residues" evidence="3">
    <location>
        <begin position="284"/>
        <end position="293"/>
    </location>
</feature>
<dbReference type="RefSeq" id="XP_012817234.1">
    <property type="nucleotide sequence ID" value="XM_012961780.3"/>
</dbReference>
<feature type="coiled-coil region" evidence="2">
    <location>
        <begin position="396"/>
        <end position="462"/>
    </location>
</feature>
<dbReference type="GeneTree" id="ENSGT00940000153110"/>